<evidence type="ECO:0000256" key="1">
    <source>
        <dbReference type="SAM" id="MobiDB-lite"/>
    </source>
</evidence>
<dbReference type="EMBL" id="CAWUHB010000101">
    <property type="protein sequence ID" value="CAK7235615.1"/>
    <property type="molecule type" value="Genomic_DNA"/>
</dbReference>
<protein>
    <submittedName>
        <fullName evidence="2">Uncharacterized protein</fullName>
    </submittedName>
</protein>
<sequence length="110" mass="12031">MEPLGQISIPTLVAQPASRCPEVKMGGCDASPQVQHVSSTAPEVEMAQNSGKGVKVSEDVLKVIKINKMGKSVIWNYMTEEPAIREPSAEELEEMKPLPPPDNTRWSMRG</sequence>
<accession>A0ABP0CU04</accession>
<evidence type="ECO:0000313" key="3">
    <source>
        <dbReference type="Proteomes" id="UP001642405"/>
    </source>
</evidence>
<name>A0ABP0CU04_9PEZI</name>
<evidence type="ECO:0000313" key="2">
    <source>
        <dbReference type="EMBL" id="CAK7235615.1"/>
    </source>
</evidence>
<keyword evidence="3" id="KW-1185">Reference proteome</keyword>
<dbReference type="Proteomes" id="UP001642405">
    <property type="component" value="Unassembled WGS sequence"/>
</dbReference>
<feature type="region of interest" description="Disordered" evidence="1">
    <location>
        <begin position="87"/>
        <end position="110"/>
    </location>
</feature>
<proteinExistence type="predicted"/>
<comment type="caution">
    <text evidence="2">The sequence shown here is derived from an EMBL/GenBank/DDBJ whole genome shotgun (WGS) entry which is preliminary data.</text>
</comment>
<gene>
    <name evidence="2" type="ORF">SCUCBS95973_009327</name>
</gene>
<organism evidence="2 3">
    <name type="scientific">Sporothrix curviconia</name>
    <dbReference type="NCBI Taxonomy" id="1260050"/>
    <lineage>
        <taxon>Eukaryota</taxon>
        <taxon>Fungi</taxon>
        <taxon>Dikarya</taxon>
        <taxon>Ascomycota</taxon>
        <taxon>Pezizomycotina</taxon>
        <taxon>Sordariomycetes</taxon>
        <taxon>Sordariomycetidae</taxon>
        <taxon>Ophiostomatales</taxon>
        <taxon>Ophiostomataceae</taxon>
        <taxon>Sporothrix</taxon>
    </lineage>
</organism>
<reference evidence="2 3" key="1">
    <citation type="submission" date="2024-01" db="EMBL/GenBank/DDBJ databases">
        <authorList>
            <person name="Allen C."/>
            <person name="Tagirdzhanova G."/>
        </authorList>
    </citation>
    <scope>NUCLEOTIDE SEQUENCE [LARGE SCALE GENOMIC DNA]</scope>
</reference>